<feature type="domain" description="Cytochrome b561 bacterial/Ni-hydrogenase" evidence="14">
    <location>
        <begin position="9"/>
        <end position="178"/>
    </location>
</feature>
<comment type="cofactor">
    <cofactor evidence="1">
        <name>heme b</name>
        <dbReference type="ChEBI" id="CHEBI:60344"/>
    </cofactor>
</comment>
<evidence type="ECO:0000256" key="4">
    <source>
        <dbReference type="ARBA" id="ARBA00022475"/>
    </source>
</evidence>
<dbReference type="Gene3D" id="1.20.950.20">
    <property type="entry name" value="Transmembrane di-heme cytochromes, Chain C"/>
    <property type="match status" value="2"/>
</dbReference>
<evidence type="ECO:0000259" key="14">
    <source>
        <dbReference type="Pfam" id="PF01292"/>
    </source>
</evidence>
<keyword evidence="16" id="KW-1185">Reference proteome</keyword>
<dbReference type="GO" id="GO:0009055">
    <property type="term" value="F:electron transfer activity"/>
    <property type="evidence" value="ECO:0007669"/>
    <property type="project" value="InterPro"/>
</dbReference>
<evidence type="ECO:0000256" key="8">
    <source>
        <dbReference type="ARBA" id="ARBA00022982"/>
    </source>
</evidence>
<evidence type="ECO:0000256" key="5">
    <source>
        <dbReference type="ARBA" id="ARBA00022617"/>
    </source>
</evidence>
<evidence type="ECO:0000256" key="9">
    <source>
        <dbReference type="ARBA" id="ARBA00022989"/>
    </source>
</evidence>
<keyword evidence="10" id="KW-0408">Iron</keyword>
<keyword evidence="11 13" id="KW-0472">Membrane</keyword>
<keyword evidence="9 13" id="KW-1133">Transmembrane helix</keyword>
<evidence type="ECO:0000256" key="3">
    <source>
        <dbReference type="ARBA" id="ARBA00022448"/>
    </source>
</evidence>
<evidence type="ECO:0000256" key="2">
    <source>
        <dbReference type="ARBA" id="ARBA00004651"/>
    </source>
</evidence>
<feature type="transmembrane region" description="Helical" evidence="13">
    <location>
        <begin position="146"/>
        <end position="166"/>
    </location>
</feature>
<dbReference type="GO" id="GO:0020037">
    <property type="term" value="F:heme binding"/>
    <property type="evidence" value="ECO:0007669"/>
    <property type="project" value="TreeGrafter"/>
</dbReference>
<evidence type="ECO:0000313" key="15">
    <source>
        <dbReference type="EMBL" id="SHL91452.1"/>
    </source>
</evidence>
<dbReference type="InParanoid" id="A0A1M7EI07"/>
<evidence type="ECO:0000256" key="10">
    <source>
        <dbReference type="ARBA" id="ARBA00023004"/>
    </source>
</evidence>
<evidence type="ECO:0000313" key="16">
    <source>
        <dbReference type="Proteomes" id="UP000190911"/>
    </source>
</evidence>
<feature type="transmembrane region" description="Helical" evidence="13">
    <location>
        <begin position="48"/>
        <end position="70"/>
    </location>
</feature>
<dbReference type="Pfam" id="PF01292">
    <property type="entry name" value="Ni_hydr_CYTB"/>
    <property type="match status" value="1"/>
</dbReference>
<dbReference type="GO" id="GO:0046872">
    <property type="term" value="F:metal ion binding"/>
    <property type="evidence" value="ECO:0007669"/>
    <property type="project" value="UniProtKB-KW"/>
</dbReference>
<keyword evidence="8" id="KW-0249">Electron transport</keyword>
<feature type="transmembrane region" description="Helical" evidence="13">
    <location>
        <begin position="12"/>
        <end position="36"/>
    </location>
</feature>
<organism evidence="15 16">
    <name type="scientific">Vreelandella subglaciescola</name>
    <dbReference type="NCBI Taxonomy" id="29571"/>
    <lineage>
        <taxon>Bacteria</taxon>
        <taxon>Pseudomonadati</taxon>
        <taxon>Pseudomonadota</taxon>
        <taxon>Gammaproteobacteria</taxon>
        <taxon>Oceanospirillales</taxon>
        <taxon>Halomonadaceae</taxon>
        <taxon>Vreelandella</taxon>
    </lineage>
</organism>
<keyword evidence="6 13" id="KW-0812">Transmembrane</keyword>
<reference evidence="15 16" key="1">
    <citation type="submission" date="2016-11" db="EMBL/GenBank/DDBJ databases">
        <authorList>
            <person name="Jaros S."/>
            <person name="Januszkiewicz K."/>
            <person name="Wedrychowicz H."/>
        </authorList>
    </citation>
    <scope>NUCLEOTIDE SEQUENCE [LARGE SCALE GENOMIC DNA]</scope>
    <source>
        <strain evidence="15 16">ACAM 12</strain>
    </source>
</reference>
<keyword evidence="3" id="KW-0813">Transport</keyword>
<dbReference type="PANTHER" id="PTHR30529">
    <property type="entry name" value="CYTOCHROME B561"/>
    <property type="match status" value="1"/>
</dbReference>
<proteinExistence type="inferred from homology"/>
<dbReference type="Proteomes" id="UP000190911">
    <property type="component" value="Chromosome I"/>
</dbReference>
<keyword evidence="4" id="KW-1003">Cell membrane</keyword>
<dbReference type="AlphaFoldDB" id="A0A1M7EI07"/>
<dbReference type="GO" id="GO:0005886">
    <property type="term" value="C:plasma membrane"/>
    <property type="evidence" value="ECO:0007669"/>
    <property type="project" value="UniProtKB-SubCell"/>
</dbReference>
<dbReference type="InterPro" id="IPR052168">
    <property type="entry name" value="Cytochrome_b561_oxidase"/>
</dbReference>
<sequence length="184" mass="20572">MSYHDTQQRYGVISRLIHWTMALLILAQFMALGGYINDGDHWIGNTIVPWHVDIGLLLLVLVSLRIVWMLSQRQQRPELKGQGVMALLTKGAHLLLYLCMVLMPVTGVLLMLGEGHGLAGFGIELVAESEQEMAWAIALGQWHAQISWLFVALVLGHLGAALYHHFVKHDDTLARMTTKRLGDS</sequence>
<dbReference type="RefSeq" id="WP_079550595.1">
    <property type="nucleotide sequence ID" value="NZ_LT670847.1"/>
</dbReference>
<dbReference type="InterPro" id="IPR011577">
    <property type="entry name" value="Cyt_b561_bac/Ni-Hgenase"/>
</dbReference>
<dbReference type="PANTHER" id="PTHR30529:SF1">
    <property type="entry name" value="CYTOCHROME B561 HOMOLOG 2"/>
    <property type="match status" value="1"/>
</dbReference>
<accession>A0A1M7EI07</accession>
<evidence type="ECO:0000256" key="1">
    <source>
        <dbReference type="ARBA" id="ARBA00001970"/>
    </source>
</evidence>
<keyword evidence="7" id="KW-0479">Metal-binding</keyword>
<dbReference type="InterPro" id="IPR016174">
    <property type="entry name" value="Di-haem_cyt_TM"/>
</dbReference>
<feature type="transmembrane region" description="Helical" evidence="13">
    <location>
        <begin position="91"/>
        <end position="112"/>
    </location>
</feature>
<evidence type="ECO:0000256" key="7">
    <source>
        <dbReference type="ARBA" id="ARBA00022723"/>
    </source>
</evidence>
<dbReference type="OrthoDB" id="9793784at2"/>
<gene>
    <name evidence="15" type="ORF">SAMN05878437_0236</name>
</gene>
<evidence type="ECO:0000256" key="12">
    <source>
        <dbReference type="ARBA" id="ARBA00037975"/>
    </source>
</evidence>
<dbReference type="SUPFAM" id="SSF81342">
    <property type="entry name" value="Transmembrane di-heme cytochromes"/>
    <property type="match status" value="1"/>
</dbReference>
<protein>
    <submittedName>
        <fullName evidence="15">Cytochrome b561</fullName>
    </submittedName>
</protein>
<dbReference type="STRING" id="29571.SAMN05878437_0236"/>
<dbReference type="GO" id="GO:0022904">
    <property type="term" value="P:respiratory electron transport chain"/>
    <property type="evidence" value="ECO:0007669"/>
    <property type="project" value="InterPro"/>
</dbReference>
<name>A0A1M7EI07_9GAMM</name>
<evidence type="ECO:0000256" key="11">
    <source>
        <dbReference type="ARBA" id="ARBA00023136"/>
    </source>
</evidence>
<keyword evidence="5" id="KW-0349">Heme</keyword>
<comment type="subcellular location">
    <subcellularLocation>
        <location evidence="2">Cell membrane</location>
        <topology evidence="2">Multi-pass membrane protein</topology>
    </subcellularLocation>
</comment>
<evidence type="ECO:0000256" key="6">
    <source>
        <dbReference type="ARBA" id="ARBA00022692"/>
    </source>
</evidence>
<comment type="similarity">
    <text evidence="12">Belongs to the cytochrome b561 family.</text>
</comment>
<evidence type="ECO:0000256" key="13">
    <source>
        <dbReference type="SAM" id="Phobius"/>
    </source>
</evidence>
<dbReference type="EMBL" id="LT670847">
    <property type="protein sequence ID" value="SHL91452.1"/>
    <property type="molecule type" value="Genomic_DNA"/>
</dbReference>